<accession>A0AAT9G598</accession>
<feature type="domain" description="BPL/LPL catalytic" evidence="2">
    <location>
        <begin position="74"/>
        <end position="255"/>
    </location>
</feature>
<evidence type="ECO:0000313" key="3">
    <source>
        <dbReference type="EMBL" id="BET44885.1"/>
    </source>
</evidence>
<reference evidence="3" key="2">
    <citation type="submission" date="2023-10" db="EMBL/GenBank/DDBJ databases">
        <authorList>
            <person name="Koga R."/>
            <person name="Fukatsu T."/>
        </authorList>
    </citation>
    <scope>NUCLEOTIDE SEQUENCE</scope>
    <source>
        <strain evidence="3">Kw-01</strain>
    </source>
</reference>
<dbReference type="InterPro" id="IPR004408">
    <property type="entry name" value="Biotin_CoA_COase_ligase"/>
</dbReference>
<dbReference type="GO" id="GO:0005737">
    <property type="term" value="C:cytoplasm"/>
    <property type="evidence" value="ECO:0007669"/>
    <property type="project" value="TreeGrafter"/>
</dbReference>
<evidence type="ECO:0000256" key="1">
    <source>
        <dbReference type="ARBA" id="ARBA00022598"/>
    </source>
</evidence>
<proteinExistence type="predicted"/>
<protein>
    <submittedName>
        <fullName evidence="3">Bifunctional biotin--[acetyl-CoA-carboxylase] ligase/biotin operon repressor BirA</fullName>
    </submittedName>
</protein>
<dbReference type="GO" id="GO:0004077">
    <property type="term" value="F:biotin--[biotin carboxyl-carrier protein] ligase activity"/>
    <property type="evidence" value="ECO:0007669"/>
    <property type="project" value="InterPro"/>
</dbReference>
<dbReference type="InterPro" id="IPR045864">
    <property type="entry name" value="aa-tRNA-synth_II/BPL/LPL"/>
</dbReference>
<keyword evidence="1 3" id="KW-0436">Ligase</keyword>
<dbReference type="Gene3D" id="3.30.930.10">
    <property type="entry name" value="Bira Bifunctional Protein, Domain 2"/>
    <property type="match status" value="1"/>
</dbReference>
<sequence>MNLIKNSIKLINILVNKKIYSANYLAKILEINLKELLKCMHILSLWGIDFNINNNKYYQINKNIELLNYQKLCEITKTSNIFLIPIIHSTNQYMLESLETLNIGDVCIAEHQTNGRGKCGSYWASPFGCNLYLSIYWYFSEILKKDLELLSLVISIIIAETLNKLTDNNIKIKWPNDLYLHGKKLAGILIEIKSNFKDKMHIIIGIGINIDMSDKQALKIHQKWINLEPCNNNIGRNEIAGKIILALRNELPIFSKYGFYPFMQRLLKLNQLLYNNIINKNKPQ</sequence>
<dbReference type="EMBL" id="AP028961">
    <property type="protein sequence ID" value="BET44885.1"/>
    <property type="molecule type" value="Genomic_DNA"/>
</dbReference>
<dbReference type="CDD" id="cd16442">
    <property type="entry name" value="BPL"/>
    <property type="match status" value="1"/>
</dbReference>
<evidence type="ECO:0000259" key="2">
    <source>
        <dbReference type="PROSITE" id="PS51733"/>
    </source>
</evidence>
<name>A0AAT9G598_9ENTR</name>
<dbReference type="PANTHER" id="PTHR12835:SF5">
    <property type="entry name" value="BIOTIN--PROTEIN LIGASE"/>
    <property type="match status" value="1"/>
</dbReference>
<reference evidence="3" key="1">
    <citation type="journal article" date="2023" name="Front. Microbiol.">
        <title>Genome analysis of Candidatus Aschnera chinzeii, the bacterial endosymbiont of the blood-sucking bat fly Penicillidia jenynsii (Insecta: Diptera: Nycteribiidae).</title>
        <authorList>
            <person name="Koga R."/>
            <person name="Moriyama M."/>
            <person name="Nozaki T."/>
            <person name="Fukatsu T."/>
        </authorList>
    </citation>
    <scope>NUCLEOTIDE SEQUENCE</scope>
    <source>
        <strain evidence="3">Kw-01</strain>
    </source>
</reference>
<dbReference type="SUPFAM" id="SSF55681">
    <property type="entry name" value="Class II aaRS and biotin synthetases"/>
    <property type="match status" value="1"/>
</dbReference>
<dbReference type="InterPro" id="IPR004143">
    <property type="entry name" value="BPL_LPL_catalytic"/>
</dbReference>
<organism evidence="3">
    <name type="scientific">Candidatus Aschnera chinzeii</name>
    <dbReference type="NCBI Taxonomy" id="1485666"/>
    <lineage>
        <taxon>Bacteria</taxon>
        <taxon>Pseudomonadati</taxon>
        <taxon>Pseudomonadota</taxon>
        <taxon>Gammaproteobacteria</taxon>
        <taxon>Enterobacterales</taxon>
        <taxon>Enterobacteriaceae</taxon>
        <taxon>Candidatus Aschnera</taxon>
    </lineage>
</organism>
<dbReference type="PANTHER" id="PTHR12835">
    <property type="entry name" value="BIOTIN PROTEIN LIGASE"/>
    <property type="match status" value="1"/>
</dbReference>
<dbReference type="NCBIfam" id="TIGR00121">
    <property type="entry name" value="birA_ligase"/>
    <property type="match status" value="1"/>
</dbReference>
<gene>
    <name evidence="3" type="primary">birA</name>
    <name evidence="3" type="ORF">ACHINZ_5600</name>
</gene>
<dbReference type="Pfam" id="PF03099">
    <property type="entry name" value="BPL_LplA_LipB"/>
    <property type="match status" value="1"/>
</dbReference>
<dbReference type="PROSITE" id="PS51733">
    <property type="entry name" value="BPL_LPL_CATALYTIC"/>
    <property type="match status" value="1"/>
</dbReference>
<dbReference type="AlphaFoldDB" id="A0AAT9G598"/>